<proteinExistence type="predicted"/>
<reference evidence="2" key="1">
    <citation type="journal article" date="2014" name="Environ. Microbiol.">
        <title>Comparative genomics of the marine bacterial genus Glaciecola reveals the high degree of genomic diversity and genomic characteristic for cold adaptation.</title>
        <authorList>
            <person name="Qin Q.L."/>
            <person name="Xie B.B."/>
            <person name="Yu Y."/>
            <person name="Shu Y.L."/>
            <person name="Rong J.C."/>
            <person name="Zhang Y.J."/>
            <person name="Zhao D.L."/>
            <person name="Chen X.L."/>
            <person name="Zhang X.Y."/>
            <person name="Chen B."/>
            <person name="Zhou B.C."/>
            <person name="Zhang Y.Z."/>
        </authorList>
    </citation>
    <scope>NUCLEOTIDE SEQUENCE [LARGE SCALE GENOMIC DNA]</scope>
    <source>
        <strain evidence="2">ACAM 615</strain>
    </source>
</reference>
<gene>
    <name evidence="1" type="ORF">GPAL_1229</name>
</gene>
<comment type="caution">
    <text evidence="1">The sequence shown here is derived from an EMBL/GenBank/DDBJ whole genome shotgun (WGS) entry which is preliminary data.</text>
</comment>
<protein>
    <submittedName>
        <fullName evidence="1">Uncharacterized protein</fullName>
    </submittedName>
</protein>
<dbReference type="Proteomes" id="UP000006251">
    <property type="component" value="Unassembled WGS sequence"/>
</dbReference>
<dbReference type="AlphaFoldDB" id="K6ZCM2"/>
<sequence>MLACNIEVPVGLSTRLIRLIINANTETVKRDKPSIKA</sequence>
<evidence type="ECO:0000313" key="2">
    <source>
        <dbReference type="Proteomes" id="UP000006251"/>
    </source>
</evidence>
<accession>K6ZCM2</accession>
<dbReference type="EMBL" id="BAEQ01000023">
    <property type="protein sequence ID" value="GAC28102.1"/>
    <property type="molecule type" value="Genomic_DNA"/>
</dbReference>
<organism evidence="1 2">
    <name type="scientific">Brumicola pallidula DSM 14239 = ACAM 615</name>
    <dbReference type="NCBI Taxonomy" id="1121922"/>
    <lineage>
        <taxon>Bacteria</taxon>
        <taxon>Pseudomonadati</taxon>
        <taxon>Pseudomonadota</taxon>
        <taxon>Gammaproteobacteria</taxon>
        <taxon>Alteromonadales</taxon>
        <taxon>Alteromonadaceae</taxon>
        <taxon>Brumicola</taxon>
    </lineage>
</organism>
<name>K6ZCM2_9ALTE</name>
<keyword evidence="2" id="KW-1185">Reference proteome</keyword>
<evidence type="ECO:0000313" key="1">
    <source>
        <dbReference type="EMBL" id="GAC28102.1"/>
    </source>
</evidence>